<feature type="region of interest" description="Disordered" evidence="1">
    <location>
        <begin position="996"/>
        <end position="1023"/>
    </location>
</feature>
<feature type="region of interest" description="Disordered" evidence="1">
    <location>
        <begin position="826"/>
        <end position="845"/>
    </location>
</feature>
<evidence type="ECO:0000313" key="3">
    <source>
        <dbReference type="EMBL" id="KIM43338.1"/>
    </source>
</evidence>
<evidence type="ECO:0000259" key="2">
    <source>
        <dbReference type="Pfam" id="PF17667"/>
    </source>
</evidence>
<feature type="compositionally biased region" description="Polar residues" evidence="1">
    <location>
        <begin position="480"/>
        <end position="500"/>
    </location>
</feature>
<accession>A0A0C2Y0E6</accession>
<reference evidence="4" key="2">
    <citation type="submission" date="2015-01" db="EMBL/GenBank/DDBJ databases">
        <title>Evolutionary Origins and Diversification of the Mycorrhizal Mutualists.</title>
        <authorList>
            <consortium name="DOE Joint Genome Institute"/>
            <consortium name="Mycorrhizal Genomics Consortium"/>
            <person name="Kohler A."/>
            <person name="Kuo A."/>
            <person name="Nagy L.G."/>
            <person name="Floudas D."/>
            <person name="Copeland A."/>
            <person name="Barry K.W."/>
            <person name="Cichocki N."/>
            <person name="Veneault-Fourrey C."/>
            <person name="LaButti K."/>
            <person name="Lindquist E.A."/>
            <person name="Lipzen A."/>
            <person name="Lundell T."/>
            <person name="Morin E."/>
            <person name="Murat C."/>
            <person name="Riley R."/>
            <person name="Ohm R."/>
            <person name="Sun H."/>
            <person name="Tunlid A."/>
            <person name="Henrissat B."/>
            <person name="Grigoriev I.V."/>
            <person name="Hibbett D.S."/>
            <person name="Martin F."/>
        </authorList>
    </citation>
    <scope>NUCLEOTIDE SEQUENCE [LARGE SCALE GENOMIC DNA]</scope>
    <source>
        <strain evidence="4">h7</strain>
    </source>
</reference>
<dbReference type="EMBL" id="KN831776">
    <property type="protein sequence ID" value="KIM43338.1"/>
    <property type="molecule type" value="Genomic_DNA"/>
</dbReference>
<dbReference type="OrthoDB" id="312874at2759"/>
<evidence type="ECO:0000313" key="4">
    <source>
        <dbReference type="Proteomes" id="UP000053424"/>
    </source>
</evidence>
<keyword evidence="4" id="KW-1185">Reference proteome</keyword>
<reference evidence="3 4" key="1">
    <citation type="submission" date="2014-04" db="EMBL/GenBank/DDBJ databases">
        <authorList>
            <consortium name="DOE Joint Genome Institute"/>
            <person name="Kuo A."/>
            <person name="Gay G."/>
            <person name="Dore J."/>
            <person name="Kohler A."/>
            <person name="Nagy L.G."/>
            <person name="Floudas D."/>
            <person name="Copeland A."/>
            <person name="Barry K.W."/>
            <person name="Cichocki N."/>
            <person name="Veneault-Fourrey C."/>
            <person name="LaButti K."/>
            <person name="Lindquist E.A."/>
            <person name="Lipzen A."/>
            <person name="Lundell T."/>
            <person name="Morin E."/>
            <person name="Murat C."/>
            <person name="Sun H."/>
            <person name="Tunlid A."/>
            <person name="Henrissat B."/>
            <person name="Grigoriev I.V."/>
            <person name="Hibbett D.S."/>
            <person name="Martin F."/>
            <person name="Nordberg H.P."/>
            <person name="Cantor M.N."/>
            <person name="Hua S.X."/>
        </authorList>
    </citation>
    <scope>NUCLEOTIDE SEQUENCE [LARGE SCALE GENOMIC DNA]</scope>
    <source>
        <strain evidence="4">h7</strain>
    </source>
</reference>
<dbReference type="Pfam" id="PF17667">
    <property type="entry name" value="Pkinase_fungal"/>
    <property type="match status" value="1"/>
</dbReference>
<gene>
    <name evidence="3" type="ORF">M413DRAFT_26490</name>
</gene>
<feature type="region of interest" description="Disordered" evidence="1">
    <location>
        <begin position="159"/>
        <end position="214"/>
    </location>
</feature>
<protein>
    <recommendedName>
        <fullName evidence="2">Fungal-type protein kinase domain-containing protein</fullName>
    </recommendedName>
</protein>
<sequence length="1023" mass="116703">MAAGEPDLFSTVKSAADWNAHARREVTAQSFRAVTAEHFLDKLLCVAQKDVLKNIKRECTEAGLYIEGDGWPSLRINAGKGTKPEERHIYPPFLEVLTKINTSIQVGNRTFSTIWKTTSNESPESQEQHTARIRPDISNLLGSQDDVNKWEAALAQDVQVQSDNEGAAKKGDRPVSQEGRGMEAKKKGKDKEESGKTRANAGIKQETKEEKKRVKEQKDAMAVWWLRVHTIVEIKLKPDTKNGQSEALKQLYQVVGYMQMVLHSQPNRRFVFGLLLSGPFLYLFHADRSGILYTAEPIDIHKNPDTFIQVIAAFSLLEPERLGYDLNMKIWAPNKPPRHVWDDQLRVEDFKACKYETHWVIDMPSENGTTREVFVTVRALSLERDGVINGRATIVWAVVKLDDMKDMERKNKIYVLKQYWRPTAGQRENELFLEDNRLIYSSEDVLSGSGEPVDTQNFIRQDILYVEPPSPSVDEPVTQEPPSSTSIPTGDMDPSTSSPMVTDDSEDEQVAVNKRKRKQGVDRFHSYENAEPFAFLGLAQLFQALAEPIKHAPTYRTQYRILLKEYGWSVKYAASLQEFVRTVKEAVRDHQDLYMKGTLHRDISQGNIIIFPKGSDVEATKGALIDLDSAKKVMDRTSPALFQAPGSEYIRDHHKGWLREMREEIGQKFESSNIWLDDKTLEIGVRSLERGHFQSVESFLAFFNVMRKTLRAEGAKINEVKLSHTDLGFHVSEDTELPDFQKRTRATHGRRSATLPFASCEVLEPTLPILKKGSETSLLVTVLSDLDEWDDPEHQPPQPPIEQRCIHEAVHDLESFLWVMTEHAMSRQGPGGQRRNELNPEQPTFKSEANQQLRVVYYYLFGATSIPVLAREKRRMFQTPKDYGYYALRVFHEYFDPIKKYLARLFFLLVLAHQHRLDDIHTPFLRILQQAEDHLATLPCAGSQIAEAEANEYTRRRMDLKSLQEFKDGVYKPNKDVSALETLAFRDETLASIEGESPSSLGYAKSRKPDPSSPTPTSKKKRT</sequence>
<dbReference type="Proteomes" id="UP000053424">
    <property type="component" value="Unassembled WGS sequence"/>
</dbReference>
<dbReference type="PANTHER" id="PTHR38248">
    <property type="entry name" value="FUNK1 6"/>
    <property type="match status" value="1"/>
</dbReference>
<name>A0A0C2Y0E6_HEBCY</name>
<feature type="compositionally biased region" description="Basic and acidic residues" evidence="1">
    <location>
        <begin position="166"/>
        <end position="196"/>
    </location>
</feature>
<feature type="domain" description="Fungal-type protein kinase" evidence="2">
    <location>
        <begin position="211"/>
        <end position="638"/>
    </location>
</feature>
<dbReference type="STRING" id="686832.A0A0C2Y0E6"/>
<dbReference type="InterPro" id="IPR040976">
    <property type="entry name" value="Pkinase_fungal"/>
</dbReference>
<dbReference type="AlphaFoldDB" id="A0A0C2Y0E6"/>
<proteinExistence type="predicted"/>
<dbReference type="PANTHER" id="PTHR38248:SF2">
    <property type="entry name" value="FUNK1 11"/>
    <property type="match status" value="1"/>
</dbReference>
<feature type="region of interest" description="Disordered" evidence="1">
    <location>
        <begin position="469"/>
        <end position="512"/>
    </location>
</feature>
<evidence type="ECO:0000256" key="1">
    <source>
        <dbReference type="SAM" id="MobiDB-lite"/>
    </source>
</evidence>
<dbReference type="HOGENOM" id="CLU_343897_0_0_1"/>
<organism evidence="3 4">
    <name type="scientific">Hebeloma cylindrosporum</name>
    <dbReference type="NCBI Taxonomy" id="76867"/>
    <lineage>
        <taxon>Eukaryota</taxon>
        <taxon>Fungi</taxon>
        <taxon>Dikarya</taxon>
        <taxon>Basidiomycota</taxon>
        <taxon>Agaricomycotina</taxon>
        <taxon>Agaricomycetes</taxon>
        <taxon>Agaricomycetidae</taxon>
        <taxon>Agaricales</taxon>
        <taxon>Agaricineae</taxon>
        <taxon>Hymenogastraceae</taxon>
        <taxon>Hebeloma</taxon>
    </lineage>
</organism>
<feature type="compositionally biased region" description="Basic and acidic residues" evidence="1">
    <location>
        <begin position="205"/>
        <end position="214"/>
    </location>
</feature>